<dbReference type="EMBL" id="QRHN01000006">
    <property type="protein sequence ID" value="RHF79334.1"/>
    <property type="molecule type" value="Genomic_DNA"/>
</dbReference>
<evidence type="ECO:0000256" key="6">
    <source>
        <dbReference type="ARBA" id="ARBA00022989"/>
    </source>
</evidence>
<keyword evidence="6 8" id="KW-1133">Transmembrane helix</keyword>
<feature type="transmembrane region" description="Helical" evidence="8">
    <location>
        <begin position="48"/>
        <end position="67"/>
    </location>
</feature>
<evidence type="ECO:0000313" key="14">
    <source>
        <dbReference type="EMBL" id="RHL85260.1"/>
    </source>
</evidence>
<keyword evidence="7 8" id="KW-0472">Membrane</keyword>
<dbReference type="EMBL" id="QSVB01000014">
    <property type="protein sequence ID" value="RGN89287.1"/>
    <property type="molecule type" value="Genomic_DNA"/>
</dbReference>
<dbReference type="RefSeq" id="WP_117606798.1">
    <property type="nucleotide sequence ID" value="NZ_CABJBB010000010.1"/>
</dbReference>
<dbReference type="EMBL" id="QRNS01000014">
    <property type="protein sequence ID" value="RHK62679.1"/>
    <property type="molecule type" value="Genomic_DNA"/>
</dbReference>
<comment type="caution">
    <text evidence="10">The sequence shown here is derived from an EMBL/GenBank/DDBJ whole genome shotgun (WGS) entry which is preliminary data.</text>
</comment>
<organism evidence="10 18">
    <name type="scientific">Dorea formicigenerans</name>
    <dbReference type="NCBI Taxonomy" id="39486"/>
    <lineage>
        <taxon>Bacteria</taxon>
        <taxon>Bacillati</taxon>
        <taxon>Bacillota</taxon>
        <taxon>Clostridia</taxon>
        <taxon>Lachnospirales</taxon>
        <taxon>Lachnospiraceae</taxon>
        <taxon>Dorea</taxon>
    </lineage>
</organism>
<dbReference type="GO" id="GO:0005886">
    <property type="term" value="C:plasma membrane"/>
    <property type="evidence" value="ECO:0007669"/>
    <property type="project" value="UniProtKB-SubCell"/>
</dbReference>
<feature type="transmembrane region" description="Helical" evidence="8">
    <location>
        <begin position="87"/>
        <end position="108"/>
    </location>
</feature>
<dbReference type="EMBL" id="QRPD01000015">
    <property type="protein sequence ID" value="RHL85260.1"/>
    <property type="molecule type" value="Genomic_DNA"/>
</dbReference>
<dbReference type="Proteomes" id="UP000284962">
    <property type="component" value="Unassembled WGS sequence"/>
</dbReference>
<dbReference type="AlphaFoldDB" id="A0A3E4L6A1"/>
<evidence type="ECO:0000256" key="4">
    <source>
        <dbReference type="ARBA" id="ARBA00022475"/>
    </source>
</evidence>
<evidence type="ECO:0000313" key="11">
    <source>
        <dbReference type="EMBL" id="RHA66787.1"/>
    </source>
</evidence>
<feature type="transmembrane region" description="Helical" evidence="8">
    <location>
        <begin position="254"/>
        <end position="274"/>
    </location>
</feature>
<comment type="similarity">
    <text evidence="2">Belongs to the BCCT transporter (TC 2.A.15) family.</text>
</comment>
<evidence type="ECO:0000313" key="16">
    <source>
        <dbReference type="Proteomes" id="UP000283325"/>
    </source>
</evidence>
<keyword evidence="3" id="KW-0813">Transport</keyword>
<evidence type="ECO:0000256" key="5">
    <source>
        <dbReference type="ARBA" id="ARBA00022692"/>
    </source>
</evidence>
<gene>
    <name evidence="13" type="ORF">DW054_10125</name>
    <name evidence="12" type="ORF">DW658_06445</name>
    <name evidence="11" type="ORF">DW924_13250</name>
    <name evidence="10" type="ORF">DW957_10980</name>
    <name evidence="14" type="ORF">DWZ98_14245</name>
    <name evidence="9" type="ORF">DXB36_11845</name>
</gene>
<evidence type="ECO:0000256" key="2">
    <source>
        <dbReference type="ARBA" id="ARBA00005658"/>
    </source>
</evidence>
<evidence type="ECO:0000313" key="9">
    <source>
        <dbReference type="EMBL" id="RGN89287.1"/>
    </source>
</evidence>
<feature type="transmembrane region" description="Helical" evidence="8">
    <location>
        <begin position="188"/>
        <end position="212"/>
    </location>
</feature>
<feature type="transmembrane region" description="Helical" evidence="8">
    <location>
        <begin position="344"/>
        <end position="366"/>
    </location>
</feature>
<keyword evidence="5 8" id="KW-0812">Transmembrane</keyword>
<feature type="transmembrane region" description="Helical" evidence="8">
    <location>
        <begin position="9"/>
        <end position="28"/>
    </location>
</feature>
<feature type="transmembrane region" description="Helical" evidence="8">
    <location>
        <begin position="315"/>
        <end position="332"/>
    </location>
</feature>
<dbReference type="Proteomes" id="UP000283325">
    <property type="component" value="Unassembled WGS sequence"/>
</dbReference>
<dbReference type="Proteomes" id="UP000285642">
    <property type="component" value="Unassembled WGS sequence"/>
</dbReference>
<evidence type="ECO:0000313" key="13">
    <source>
        <dbReference type="EMBL" id="RHK62679.1"/>
    </source>
</evidence>
<evidence type="ECO:0000256" key="7">
    <source>
        <dbReference type="ARBA" id="ARBA00023136"/>
    </source>
</evidence>
<evidence type="ECO:0000256" key="1">
    <source>
        <dbReference type="ARBA" id="ARBA00004651"/>
    </source>
</evidence>
<dbReference type="Proteomes" id="UP000284152">
    <property type="component" value="Unassembled WGS sequence"/>
</dbReference>
<evidence type="ECO:0000313" key="15">
    <source>
        <dbReference type="Proteomes" id="UP000260841"/>
    </source>
</evidence>
<feature type="transmembrane region" description="Helical" evidence="8">
    <location>
        <begin position="470"/>
        <end position="493"/>
    </location>
</feature>
<dbReference type="NCBIfam" id="TIGR00842">
    <property type="entry name" value="bcct"/>
    <property type="match status" value="1"/>
</dbReference>
<dbReference type="InterPro" id="IPR000060">
    <property type="entry name" value="BCCT_transptr"/>
</dbReference>
<sequence>MGEKKGKNTVFYVSLIIVGIIAVWSVAFNDSFTVVANAAFKVLTTDFGWLYLISMIIFFGFIVYFAFGKYGKIRLGSDDSRPEYSNITWFGLLFGCGMGVGLVFWGVAEPLTYYLNPPDGIEAASQASANFAFENFFMHWGILPWANYAVIGLALAYFMFRKNKKGLLSVMLEPLIGEKLANGWLGKVVDILGVFATVAGVVTSLGLGTLQINAGFNYLFGVPINLVVEIIIIIIVSFLYIGSAVSGLDKGIKIISDTNLYVAIGLLAVCFIVGPKVETLNAFVNGMGQYIGNFIPTALKINSYSDNSWFGSWRLFYWAWFIAWAPFVGVFVARISKGRTIREFVLGVVLVPTIASCIWGAVFGNLGINLGEKGLMAIEKLQEAVATPEVGLFVVLGQYPLGFILSLVALVSLCAFFVTSANSGVYVLSMLSTDGAINPPNGRKILWGVIQSVMAIGLLMAGGLKPLQTISLVAAFLFIFVMFGTIAAFIKVLKEEKA</sequence>
<dbReference type="PANTHER" id="PTHR30047">
    <property type="entry name" value="HIGH-AFFINITY CHOLINE TRANSPORT PROTEIN-RELATED"/>
    <property type="match status" value="1"/>
</dbReference>
<evidence type="ECO:0000256" key="8">
    <source>
        <dbReference type="SAM" id="Phobius"/>
    </source>
</evidence>
<name>A0A3E4L6A1_9FIRM</name>
<dbReference type="EMBL" id="QSFS01000017">
    <property type="protein sequence ID" value="RHA66787.1"/>
    <property type="molecule type" value="Genomic_DNA"/>
</dbReference>
<dbReference type="Proteomes" id="UP000285666">
    <property type="component" value="Unassembled WGS sequence"/>
</dbReference>
<evidence type="ECO:0000313" key="10">
    <source>
        <dbReference type="EMBL" id="RGZ98842.1"/>
    </source>
</evidence>
<dbReference type="Pfam" id="PF02028">
    <property type="entry name" value="BCCT"/>
    <property type="match status" value="1"/>
</dbReference>
<feature type="transmembrane region" description="Helical" evidence="8">
    <location>
        <begin position="142"/>
        <end position="160"/>
    </location>
</feature>
<dbReference type="EMBL" id="QSEW01000013">
    <property type="protein sequence ID" value="RGZ98842.1"/>
    <property type="molecule type" value="Genomic_DNA"/>
</dbReference>
<dbReference type="Proteomes" id="UP000260841">
    <property type="component" value="Unassembled WGS sequence"/>
</dbReference>
<proteinExistence type="inferred from homology"/>
<dbReference type="GO" id="GO:0022857">
    <property type="term" value="F:transmembrane transporter activity"/>
    <property type="evidence" value="ECO:0007669"/>
    <property type="project" value="InterPro"/>
</dbReference>
<evidence type="ECO:0000313" key="19">
    <source>
        <dbReference type="Proteomes" id="UP000285642"/>
    </source>
</evidence>
<evidence type="ECO:0000256" key="3">
    <source>
        <dbReference type="ARBA" id="ARBA00022448"/>
    </source>
</evidence>
<feature type="transmembrane region" description="Helical" evidence="8">
    <location>
        <begin position="218"/>
        <end position="242"/>
    </location>
</feature>
<evidence type="ECO:0000313" key="12">
    <source>
        <dbReference type="EMBL" id="RHF79334.1"/>
    </source>
</evidence>
<protein>
    <submittedName>
        <fullName evidence="10">BCCT family transporter</fullName>
    </submittedName>
</protein>
<reference evidence="15 16" key="1">
    <citation type="submission" date="2018-08" db="EMBL/GenBank/DDBJ databases">
        <title>A genome reference for cultivated species of the human gut microbiota.</title>
        <authorList>
            <person name="Zou Y."/>
            <person name="Xue W."/>
            <person name="Luo G."/>
        </authorList>
    </citation>
    <scope>NUCLEOTIDE SEQUENCE [LARGE SCALE GENOMIC DNA]</scope>
    <source>
        <strain evidence="14 16">AF36-1BH</strain>
        <strain evidence="13 17">AF42-21</strain>
        <strain evidence="12 20">AM23-7AC</strain>
        <strain evidence="11 19">AM42-8</strain>
        <strain evidence="10 18">AM46-16</strain>
        <strain evidence="9 15">OM03-2</strain>
    </source>
</reference>
<feature type="transmembrane region" description="Helical" evidence="8">
    <location>
        <begin position="445"/>
        <end position="464"/>
    </location>
</feature>
<dbReference type="PANTHER" id="PTHR30047:SF7">
    <property type="entry name" value="HIGH-AFFINITY CHOLINE TRANSPORT PROTEIN"/>
    <property type="match status" value="1"/>
</dbReference>
<keyword evidence="4" id="KW-1003">Cell membrane</keyword>
<accession>A0A3E4L6A1</accession>
<evidence type="ECO:0000313" key="20">
    <source>
        <dbReference type="Proteomes" id="UP000285666"/>
    </source>
</evidence>
<evidence type="ECO:0000313" key="18">
    <source>
        <dbReference type="Proteomes" id="UP000284962"/>
    </source>
</evidence>
<feature type="transmembrane region" description="Helical" evidence="8">
    <location>
        <begin position="401"/>
        <end position="425"/>
    </location>
</feature>
<evidence type="ECO:0000313" key="17">
    <source>
        <dbReference type="Proteomes" id="UP000284152"/>
    </source>
</evidence>
<comment type="subcellular location">
    <subcellularLocation>
        <location evidence="1">Cell membrane</location>
        <topology evidence="1">Multi-pass membrane protein</topology>
    </subcellularLocation>
</comment>